<accession>A0ABD3UNJ2</accession>
<evidence type="ECO:0000256" key="4">
    <source>
        <dbReference type="PROSITE-ProRule" id="PRU01131"/>
    </source>
</evidence>
<dbReference type="EMBL" id="JBJXBP010000001">
    <property type="protein sequence ID" value="KAL3849877.1"/>
    <property type="molecule type" value="Genomic_DNA"/>
</dbReference>
<proteinExistence type="inferred from homology"/>
<dbReference type="InterPro" id="IPR044593">
    <property type="entry name" value="FLZ8/MARD1"/>
</dbReference>
<evidence type="ECO:0000313" key="6">
    <source>
        <dbReference type="EMBL" id="KAL3849877.1"/>
    </source>
</evidence>
<dbReference type="PANTHER" id="PTHR46443">
    <property type="entry name" value="FCS-LIKE ZINC FINGER 8"/>
    <property type="match status" value="1"/>
</dbReference>
<dbReference type="Pfam" id="PF04570">
    <property type="entry name" value="zf-FLZ"/>
    <property type="match status" value="1"/>
</dbReference>
<feature type="domain" description="FLZ-type" evidence="5">
    <location>
        <begin position="240"/>
        <end position="284"/>
    </location>
</feature>
<evidence type="ECO:0000256" key="1">
    <source>
        <dbReference type="ARBA" id="ARBA00009374"/>
    </source>
</evidence>
<dbReference type="Proteomes" id="UP001634393">
    <property type="component" value="Unassembled WGS sequence"/>
</dbReference>
<sequence>MLMNRSRAVTTKQALMADQSSFLSSPTKKPNSPISSFLNSPRFFNGFLSKSHFDTETTTMSPTSILDSENSSNFVNPFGYDRNLLKSPEITDNSFNKIEEQKPIGLALIDSINEPTNKMVLFKSKLKVQIPALNPSSSLLSPVESPKSPADFGIKTRNSQLLSPFKSTPKKDFKRQLSLKEMELSEDYTCVIIHGPNPKKTHIYDNCILENCSGDDTKIIDDKKIECGFENNVVKSESVNFLSFCHTCKDSLEQGKDIYMYRGEKAFCSQECRCQEMVFEESRVG</sequence>
<protein>
    <recommendedName>
        <fullName evidence="5">FLZ-type domain-containing protein</fullName>
    </recommendedName>
</protein>
<organism evidence="6 7">
    <name type="scientific">Penstemon smallii</name>
    <dbReference type="NCBI Taxonomy" id="265156"/>
    <lineage>
        <taxon>Eukaryota</taxon>
        <taxon>Viridiplantae</taxon>
        <taxon>Streptophyta</taxon>
        <taxon>Embryophyta</taxon>
        <taxon>Tracheophyta</taxon>
        <taxon>Spermatophyta</taxon>
        <taxon>Magnoliopsida</taxon>
        <taxon>eudicotyledons</taxon>
        <taxon>Gunneridae</taxon>
        <taxon>Pentapetalae</taxon>
        <taxon>asterids</taxon>
        <taxon>lamiids</taxon>
        <taxon>Lamiales</taxon>
        <taxon>Plantaginaceae</taxon>
        <taxon>Cheloneae</taxon>
        <taxon>Penstemon</taxon>
    </lineage>
</organism>
<comment type="similarity">
    <text evidence="1">Belongs to the FLZ family.</text>
</comment>
<name>A0ABD3UNJ2_9LAMI</name>
<feature type="zinc finger region" description="FLZ-type" evidence="4">
    <location>
        <begin position="240"/>
        <end position="284"/>
    </location>
</feature>
<dbReference type="GO" id="GO:0008270">
    <property type="term" value="F:zinc ion binding"/>
    <property type="evidence" value="ECO:0007669"/>
    <property type="project" value="UniProtKB-KW"/>
</dbReference>
<reference evidence="6 7" key="1">
    <citation type="submission" date="2024-12" db="EMBL/GenBank/DDBJ databases">
        <title>The unique morphological basis and parallel evolutionary history of personate flowers in Penstemon.</title>
        <authorList>
            <person name="Depatie T.H."/>
            <person name="Wessinger C.A."/>
        </authorList>
    </citation>
    <scope>NUCLEOTIDE SEQUENCE [LARGE SCALE GENOMIC DNA]</scope>
    <source>
        <strain evidence="6">WTNN_2</strain>
        <tissue evidence="6">Leaf</tissue>
    </source>
</reference>
<keyword evidence="2" id="KW-0479">Metal-binding</keyword>
<evidence type="ECO:0000256" key="3">
    <source>
        <dbReference type="ARBA" id="ARBA00022771"/>
    </source>
</evidence>
<dbReference type="AlphaFoldDB" id="A0ABD3UNJ2"/>
<evidence type="ECO:0000259" key="5">
    <source>
        <dbReference type="PROSITE" id="PS51795"/>
    </source>
</evidence>
<gene>
    <name evidence="6" type="ORF">ACJIZ3_011759</name>
</gene>
<evidence type="ECO:0000256" key="2">
    <source>
        <dbReference type="ARBA" id="ARBA00022723"/>
    </source>
</evidence>
<keyword evidence="3" id="KW-0862">Zinc</keyword>
<keyword evidence="3" id="KW-0863">Zinc-finger</keyword>
<dbReference type="InterPro" id="IPR007650">
    <property type="entry name" value="Zf-FLZ_dom"/>
</dbReference>
<dbReference type="PROSITE" id="PS51795">
    <property type="entry name" value="ZF_FLZ"/>
    <property type="match status" value="1"/>
</dbReference>
<comment type="caution">
    <text evidence="6">The sequence shown here is derived from an EMBL/GenBank/DDBJ whole genome shotgun (WGS) entry which is preliminary data.</text>
</comment>
<evidence type="ECO:0000313" key="7">
    <source>
        <dbReference type="Proteomes" id="UP001634393"/>
    </source>
</evidence>
<keyword evidence="7" id="KW-1185">Reference proteome</keyword>
<dbReference type="PANTHER" id="PTHR46443:SF3">
    <property type="entry name" value="PROTEIN MARD1"/>
    <property type="match status" value="1"/>
</dbReference>